<organism evidence="2 3">
    <name type="scientific">Arachis hypogaea</name>
    <name type="common">Peanut</name>
    <dbReference type="NCBI Taxonomy" id="3818"/>
    <lineage>
        <taxon>Eukaryota</taxon>
        <taxon>Viridiplantae</taxon>
        <taxon>Streptophyta</taxon>
        <taxon>Embryophyta</taxon>
        <taxon>Tracheophyta</taxon>
        <taxon>Spermatophyta</taxon>
        <taxon>Magnoliopsida</taxon>
        <taxon>eudicotyledons</taxon>
        <taxon>Gunneridae</taxon>
        <taxon>Pentapetalae</taxon>
        <taxon>rosids</taxon>
        <taxon>fabids</taxon>
        <taxon>Fabales</taxon>
        <taxon>Fabaceae</taxon>
        <taxon>Papilionoideae</taxon>
        <taxon>50 kb inversion clade</taxon>
        <taxon>dalbergioids sensu lato</taxon>
        <taxon>Dalbergieae</taxon>
        <taxon>Pterocarpus clade</taxon>
        <taxon>Arachis</taxon>
    </lineage>
</organism>
<feature type="transmembrane region" description="Helical" evidence="1">
    <location>
        <begin position="20"/>
        <end position="39"/>
    </location>
</feature>
<dbReference type="AlphaFoldDB" id="A0A6B9VC86"/>
<dbReference type="EMBL" id="CP031001">
    <property type="protein sequence ID" value="QHN78321.1"/>
    <property type="molecule type" value="Genomic_DNA"/>
</dbReference>
<keyword evidence="1" id="KW-0472">Membrane</keyword>
<accession>A0A6B9VC86</accession>
<sequence length="87" mass="9858">MRIITKPGNNKICLKFKNNIFKIIFFQTASLLNLIPLNINNKEKKVININNGVHMTTICLIGYLLPLILVSKTRWSNACTVLKSGEN</sequence>
<gene>
    <name evidence="2" type="ORF">DS421_19g660380</name>
</gene>
<proteinExistence type="predicted"/>
<dbReference type="Proteomes" id="UP000464620">
    <property type="component" value="Chromosome B09"/>
</dbReference>
<protein>
    <submittedName>
        <fullName evidence="2">Uncharacterized protein</fullName>
    </submittedName>
</protein>
<reference evidence="2 3" key="1">
    <citation type="submission" date="2020-01" db="EMBL/GenBank/DDBJ databases">
        <title>Genome sequence of Arachis hypogaea, cultivar Shitouqi.</title>
        <authorList>
            <person name="Zhuang W."/>
            <person name="Chen H."/>
            <person name="Varshney R."/>
            <person name="Wang D."/>
            <person name="Ming R."/>
        </authorList>
    </citation>
    <scope>NUCLEOTIDE SEQUENCE [LARGE SCALE GENOMIC DNA]</scope>
    <source>
        <tissue evidence="2">Young leaf</tissue>
    </source>
</reference>
<name>A0A6B9VC86_ARAHY</name>
<evidence type="ECO:0000313" key="3">
    <source>
        <dbReference type="Proteomes" id="UP000464620"/>
    </source>
</evidence>
<evidence type="ECO:0000313" key="2">
    <source>
        <dbReference type="EMBL" id="QHN78321.1"/>
    </source>
</evidence>
<evidence type="ECO:0000256" key="1">
    <source>
        <dbReference type="SAM" id="Phobius"/>
    </source>
</evidence>
<feature type="transmembrane region" description="Helical" evidence="1">
    <location>
        <begin position="51"/>
        <end position="70"/>
    </location>
</feature>
<keyword evidence="1" id="KW-1133">Transmembrane helix</keyword>
<keyword evidence="1" id="KW-0812">Transmembrane</keyword>